<evidence type="ECO:0000313" key="8">
    <source>
        <dbReference type="Proteomes" id="UP000033946"/>
    </source>
</evidence>
<evidence type="ECO:0000256" key="6">
    <source>
        <dbReference type="SAM" id="Phobius"/>
    </source>
</evidence>
<feature type="transmembrane region" description="Helical" evidence="6">
    <location>
        <begin position="21"/>
        <end position="46"/>
    </location>
</feature>
<comment type="subcellular location">
    <subcellularLocation>
        <location evidence="1">Cell membrane</location>
        <topology evidence="1">Multi-pass membrane protein</topology>
    </subcellularLocation>
</comment>
<keyword evidence="2" id="KW-1003">Cell membrane</keyword>
<evidence type="ECO:0000256" key="5">
    <source>
        <dbReference type="ARBA" id="ARBA00023136"/>
    </source>
</evidence>
<evidence type="ECO:0000256" key="1">
    <source>
        <dbReference type="ARBA" id="ARBA00004651"/>
    </source>
</evidence>
<accession>A0A0G1TVE0</accession>
<keyword evidence="5 6" id="KW-0472">Membrane</keyword>
<reference evidence="7 8" key="1">
    <citation type="journal article" date="2015" name="Nature">
        <title>rRNA introns, odd ribosomes, and small enigmatic genomes across a large radiation of phyla.</title>
        <authorList>
            <person name="Brown C.T."/>
            <person name="Hug L.A."/>
            <person name="Thomas B.C."/>
            <person name="Sharon I."/>
            <person name="Castelle C.J."/>
            <person name="Singh A."/>
            <person name="Wilkins M.J."/>
            <person name="Williams K.H."/>
            <person name="Banfield J.F."/>
        </authorList>
    </citation>
    <scope>NUCLEOTIDE SEQUENCE [LARGE SCALE GENOMIC DNA]</scope>
</reference>
<comment type="caution">
    <text evidence="7">The sequence shown here is derived from an EMBL/GenBank/DDBJ whole genome shotgun (WGS) entry which is preliminary data.</text>
</comment>
<evidence type="ECO:0000313" key="7">
    <source>
        <dbReference type="EMBL" id="KKU49355.1"/>
    </source>
</evidence>
<dbReference type="GO" id="GO:0005886">
    <property type="term" value="C:plasma membrane"/>
    <property type="evidence" value="ECO:0007669"/>
    <property type="project" value="UniProtKB-SubCell"/>
</dbReference>
<feature type="transmembrane region" description="Helical" evidence="6">
    <location>
        <begin position="66"/>
        <end position="88"/>
    </location>
</feature>
<name>A0A0G1TVE0_UNCKA</name>
<evidence type="ECO:0000256" key="2">
    <source>
        <dbReference type="ARBA" id="ARBA00022475"/>
    </source>
</evidence>
<gene>
    <name evidence="7" type="ORF">UX69_C0003G0007</name>
</gene>
<dbReference type="PANTHER" id="PTHR30250:SF11">
    <property type="entry name" value="O-ANTIGEN TRANSPORTER-RELATED"/>
    <property type="match status" value="1"/>
</dbReference>
<keyword evidence="4 6" id="KW-1133">Transmembrane helix</keyword>
<dbReference type="AlphaFoldDB" id="A0A0G1TVE0"/>
<dbReference type="EMBL" id="LCNE01000003">
    <property type="protein sequence ID" value="KKU49355.1"/>
    <property type="molecule type" value="Genomic_DNA"/>
</dbReference>
<feature type="transmembrane region" description="Helical" evidence="6">
    <location>
        <begin position="157"/>
        <end position="177"/>
    </location>
</feature>
<feature type="transmembrane region" description="Helical" evidence="6">
    <location>
        <begin position="100"/>
        <end position="125"/>
    </location>
</feature>
<proteinExistence type="predicted"/>
<organism evidence="7 8">
    <name type="scientific">candidate division WWE3 bacterium GW2011_GWA2_46_9</name>
    <dbReference type="NCBI Taxonomy" id="1619111"/>
    <lineage>
        <taxon>Bacteria</taxon>
        <taxon>Katanobacteria</taxon>
    </lineage>
</organism>
<feature type="transmembrane region" description="Helical" evidence="6">
    <location>
        <begin position="132"/>
        <end position="151"/>
    </location>
</feature>
<keyword evidence="3 6" id="KW-0812">Transmembrane</keyword>
<evidence type="ECO:0000256" key="4">
    <source>
        <dbReference type="ARBA" id="ARBA00022989"/>
    </source>
</evidence>
<dbReference type="InterPro" id="IPR050833">
    <property type="entry name" value="Poly_Biosynth_Transport"/>
</dbReference>
<evidence type="ECO:0000256" key="3">
    <source>
        <dbReference type="ARBA" id="ARBA00022692"/>
    </source>
</evidence>
<dbReference type="Proteomes" id="UP000033946">
    <property type="component" value="Unassembled WGS sequence"/>
</dbReference>
<sequence>MIILNNIDVVMVKHYFDAHTAGIYSALVTVGKVLLFGAGTVSVVMFPQISELTAKNISYKSKFKQFLVIQVALILAGIAVFSVMPYFVTNALFGSKFILAAQYLPAFSVFVGLYVLINFMTLFMIAIDKHSIFIVQLPVILLQVILIYLFHTSLNQIILVNITVTALALLLIVLYYVRYVGFSNNSGIQKTALN</sequence>
<dbReference type="PANTHER" id="PTHR30250">
    <property type="entry name" value="PST FAMILY PREDICTED COLANIC ACID TRANSPORTER"/>
    <property type="match status" value="1"/>
</dbReference>
<protein>
    <submittedName>
        <fullName evidence="7">Polysaccharide biosynthesis protein</fullName>
    </submittedName>
</protein>